<dbReference type="Proteomes" id="UP001157138">
    <property type="component" value="Unassembled WGS sequence"/>
</dbReference>
<organism evidence="2 3">
    <name type="scientific">Vibrio zhanjiangensis</name>
    <dbReference type="NCBI Taxonomy" id="1046128"/>
    <lineage>
        <taxon>Bacteria</taxon>
        <taxon>Pseudomonadati</taxon>
        <taxon>Pseudomonadota</taxon>
        <taxon>Gammaproteobacteria</taxon>
        <taxon>Vibrionales</taxon>
        <taxon>Vibrionaceae</taxon>
        <taxon>Vibrio</taxon>
    </lineage>
</organism>
<accession>A0ABQ6EXW4</accession>
<evidence type="ECO:0000259" key="1">
    <source>
        <dbReference type="PROSITE" id="PS50943"/>
    </source>
</evidence>
<keyword evidence="3" id="KW-1185">Reference proteome</keyword>
<comment type="caution">
    <text evidence="2">The sequence shown here is derived from an EMBL/GenBank/DDBJ whole genome shotgun (WGS) entry which is preliminary data.</text>
</comment>
<dbReference type="Pfam" id="PF01381">
    <property type="entry name" value="HTH_3"/>
    <property type="match status" value="1"/>
</dbReference>
<protein>
    <submittedName>
        <fullName evidence="2">Transcriptional regulator</fullName>
    </submittedName>
</protein>
<dbReference type="Gene3D" id="1.10.260.40">
    <property type="entry name" value="lambda repressor-like DNA-binding domains"/>
    <property type="match status" value="1"/>
</dbReference>
<dbReference type="InterPro" id="IPR001387">
    <property type="entry name" value="Cro/C1-type_HTH"/>
</dbReference>
<dbReference type="CDD" id="cd00093">
    <property type="entry name" value="HTH_XRE"/>
    <property type="match status" value="1"/>
</dbReference>
<evidence type="ECO:0000313" key="3">
    <source>
        <dbReference type="Proteomes" id="UP001157138"/>
    </source>
</evidence>
<dbReference type="SMART" id="SM00530">
    <property type="entry name" value="HTH_XRE"/>
    <property type="match status" value="1"/>
</dbReference>
<proteinExistence type="predicted"/>
<feature type="domain" description="HTH cro/C1-type" evidence="1">
    <location>
        <begin position="15"/>
        <end position="69"/>
    </location>
</feature>
<evidence type="ECO:0000313" key="2">
    <source>
        <dbReference type="EMBL" id="GLT18033.1"/>
    </source>
</evidence>
<dbReference type="RefSeq" id="WP_284191929.1">
    <property type="nucleotide sequence ID" value="NZ_BSPW01000032.1"/>
</dbReference>
<reference evidence="3" key="1">
    <citation type="journal article" date="2019" name="Int. J. Syst. Evol. Microbiol.">
        <title>The Global Catalogue of Microorganisms (GCM) 10K type strain sequencing project: providing services to taxonomists for standard genome sequencing and annotation.</title>
        <authorList>
            <consortium name="The Broad Institute Genomics Platform"/>
            <consortium name="The Broad Institute Genome Sequencing Center for Infectious Disease"/>
            <person name="Wu L."/>
            <person name="Ma J."/>
        </authorList>
    </citation>
    <scope>NUCLEOTIDE SEQUENCE [LARGE SCALE GENOMIC DNA]</scope>
    <source>
        <strain evidence="3">NBRC 108723</strain>
    </source>
</reference>
<dbReference type="PROSITE" id="PS50943">
    <property type="entry name" value="HTH_CROC1"/>
    <property type="match status" value="1"/>
</dbReference>
<gene>
    <name evidence="2" type="ORF">GCM10007938_18110</name>
</gene>
<dbReference type="SUPFAM" id="SSF47413">
    <property type="entry name" value="lambda repressor-like DNA-binding domains"/>
    <property type="match status" value="1"/>
</dbReference>
<name>A0ABQ6EXW4_9VIBR</name>
<sequence>MSSVNKEIEPIIEYLVHLRVSKRVTQQQIAVAVGIKLSTYQRLERGERDPKLSELKSLFKYHSVTWLDFAYLELGKRPIYDPDLAAAIKQLPDHLRKPILDLIRAVSH</sequence>
<dbReference type="EMBL" id="BSPW01000032">
    <property type="protein sequence ID" value="GLT18033.1"/>
    <property type="molecule type" value="Genomic_DNA"/>
</dbReference>
<dbReference type="InterPro" id="IPR010982">
    <property type="entry name" value="Lambda_DNA-bd_dom_sf"/>
</dbReference>